<keyword evidence="3" id="KW-1185">Reference proteome</keyword>
<name>A0AAE0KFJ5_9PEZI</name>
<dbReference type="Proteomes" id="UP001287356">
    <property type="component" value="Unassembled WGS sequence"/>
</dbReference>
<feature type="compositionally biased region" description="Basic residues" evidence="1">
    <location>
        <begin position="1"/>
        <end position="14"/>
    </location>
</feature>
<evidence type="ECO:0000256" key="1">
    <source>
        <dbReference type="SAM" id="MobiDB-lite"/>
    </source>
</evidence>
<organism evidence="2 3">
    <name type="scientific">Lasiosphaeria ovina</name>
    <dbReference type="NCBI Taxonomy" id="92902"/>
    <lineage>
        <taxon>Eukaryota</taxon>
        <taxon>Fungi</taxon>
        <taxon>Dikarya</taxon>
        <taxon>Ascomycota</taxon>
        <taxon>Pezizomycotina</taxon>
        <taxon>Sordariomycetes</taxon>
        <taxon>Sordariomycetidae</taxon>
        <taxon>Sordariales</taxon>
        <taxon>Lasiosphaeriaceae</taxon>
        <taxon>Lasiosphaeria</taxon>
    </lineage>
</organism>
<protein>
    <submittedName>
        <fullName evidence="2">Uncharacterized protein</fullName>
    </submittedName>
</protein>
<reference evidence="2" key="1">
    <citation type="journal article" date="2023" name="Mol. Phylogenet. Evol.">
        <title>Genome-scale phylogeny and comparative genomics of the fungal order Sordariales.</title>
        <authorList>
            <person name="Hensen N."/>
            <person name="Bonometti L."/>
            <person name="Westerberg I."/>
            <person name="Brannstrom I.O."/>
            <person name="Guillou S."/>
            <person name="Cros-Aarteil S."/>
            <person name="Calhoun S."/>
            <person name="Haridas S."/>
            <person name="Kuo A."/>
            <person name="Mondo S."/>
            <person name="Pangilinan J."/>
            <person name="Riley R."/>
            <person name="LaButti K."/>
            <person name="Andreopoulos B."/>
            <person name="Lipzen A."/>
            <person name="Chen C."/>
            <person name="Yan M."/>
            <person name="Daum C."/>
            <person name="Ng V."/>
            <person name="Clum A."/>
            <person name="Steindorff A."/>
            <person name="Ohm R.A."/>
            <person name="Martin F."/>
            <person name="Silar P."/>
            <person name="Natvig D.O."/>
            <person name="Lalanne C."/>
            <person name="Gautier V."/>
            <person name="Ament-Velasquez S.L."/>
            <person name="Kruys A."/>
            <person name="Hutchinson M.I."/>
            <person name="Powell A.J."/>
            <person name="Barry K."/>
            <person name="Miller A.N."/>
            <person name="Grigoriev I.V."/>
            <person name="Debuchy R."/>
            <person name="Gladieux P."/>
            <person name="Hiltunen Thoren M."/>
            <person name="Johannesson H."/>
        </authorList>
    </citation>
    <scope>NUCLEOTIDE SEQUENCE</scope>
    <source>
        <strain evidence="2">CBS 958.72</strain>
    </source>
</reference>
<evidence type="ECO:0000313" key="3">
    <source>
        <dbReference type="Proteomes" id="UP001287356"/>
    </source>
</evidence>
<dbReference type="EMBL" id="JAULSN010000003">
    <property type="protein sequence ID" value="KAK3375858.1"/>
    <property type="molecule type" value="Genomic_DNA"/>
</dbReference>
<dbReference type="AlphaFoldDB" id="A0AAE0KFJ5"/>
<reference evidence="2" key="2">
    <citation type="submission" date="2023-06" db="EMBL/GenBank/DDBJ databases">
        <authorList>
            <consortium name="Lawrence Berkeley National Laboratory"/>
            <person name="Haridas S."/>
            <person name="Hensen N."/>
            <person name="Bonometti L."/>
            <person name="Westerberg I."/>
            <person name="Brannstrom I.O."/>
            <person name="Guillou S."/>
            <person name="Cros-Aarteil S."/>
            <person name="Calhoun S."/>
            <person name="Kuo A."/>
            <person name="Mondo S."/>
            <person name="Pangilinan J."/>
            <person name="Riley R."/>
            <person name="Labutti K."/>
            <person name="Andreopoulos B."/>
            <person name="Lipzen A."/>
            <person name="Chen C."/>
            <person name="Yanf M."/>
            <person name="Daum C."/>
            <person name="Ng V."/>
            <person name="Clum A."/>
            <person name="Steindorff A."/>
            <person name="Ohm R."/>
            <person name="Martin F."/>
            <person name="Silar P."/>
            <person name="Natvig D."/>
            <person name="Lalanne C."/>
            <person name="Gautier V."/>
            <person name="Ament-Velasquez S.L."/>
            <person name="Kruys A."/>
            <person name="Hutchinson M.I."/>
            <person name="Powell A.J."/>
            <person name="Barry K."/>
            <person name="Miller A.N."/>
            <person name="Grigoriev I.V."/>
            <person name="Debuchy R."/>
            <person name="Gladieux P."/>
            <person name="Thoren M.H."/>
            <person name="Johannesson H."/>
        </authorList>
    </citation>
    <scope>NUCLEOTIDE SEQUENCE</scope>
    <source>
        <strain evidence="2">CBS 958.72</strain>
    </source>
</reference>
<sequence>MRAKVRPSQHKARNNKSDGAWGPERPATGNLAFPYIRDGSLGLLPGVRRFVGPKDIECADGTVLDDVDAVILCTGYSADWGLSALFIETSTLPAQSTKVEGPPKQPGLYLNMSPSAYADSCVVQTHCLFGKNNDVTAWAVGNLWRAPSRAAMEAQVDGHHAWLAGRWDEDRHCDLSAVRQWEYQQWIHGAAGTGMENLGWGWRGWPFWLRDRRMYSLMNHGVETAQAFRFFDMGTLVPPGLVLVMPSDEDFTWPPPDKTRTDS</sequence>
<evidence type="ECO:0000313" key="2">
    <source>
        <dbReference type="EMBL" id="KAK3375858.1"/>
    </source>
</evidence>
<accession>A0AAE0KFJ5</accession>
<gene>
    <name evidence="2" type="ORF">B0T24DRAFT_676762</name>
</gene>
<comment type="caution">
    <text evidence="2">The sequence shown here is derived from an EMBL/GenBank/DDBJ whole genome shotgun (WGS) entry which is preliminary data.</text>
</comment>
<feature type="region of interest" description="Disordered" evidence="1">
    <location>
        <begin position="1"/>
        <end position="25"/>
    </location>
</feature>
<proteinExistence type="predicted"/>